<dbReference type="Gene3D" id="2.60.120.10">
    <property type="entry name" value="Jelly Rolls"/>
    <property type="match status" value="1"/>
</dbReference>
<dbReference type="GO" id="GO:0003677">
    <property type="term" value="F:DNA binding"/>
    <property type="evidence" value="ECO:0007669"/>
    <property type="project" value="UniProtKB-KW"/>
</dbReference>
<dbReference type="KEGG" id="sesp:BN6_46300"/>
<dbReference type="InterPro" id="IPR000595">
    <property type="entry name" value="cNMP-bd_dom"/>
</dbReference>
<evidence type="ECO:0000256" key="2">
    <source>
        <dbReference type="ARBA" id="ARBA00023125"/>
    </source>
</evidence>
<dbReference type="PANTHER" id="PTHR24567:SF74">
    <property type="entry name" value="HTH-TYPE TRANSCRIPTIONAL REGULATOR ARCR"/>
    <property type="match status" value="1"/>
</dbReference>
<dbReference type="CDD" id="cd00038">
    <property type="entry name" value="CAP_ED"/>
    <property type="match status" value="1"/>
</dbReference>
<dbReference type="RefSeq" id="WP_015102022.1">
    <property type="nucleotide sequence ID" value="NC_019673.1"/>
</dbReference>
<dbReference type="InterPro" id="IPR018490">
    <property type="entry name" value="cNMP-bd_dom_sf"/>
</dbReference>
<evidence type="ECO:0000313" key="6">
    <source>
        <dbReference type="EMBL" id="CCH31910.1"/>
    </source>
</evidence>
<dbReference type="Gene3D" id="1.10.10.10">
    <property type="entry name" value="Winged helix-like DNA-binding domain superfamily/Winged helix DNA-binding domain"/>
    <property type="match status" value="1"/>
</dbReference>
<dbReference type="PROSITE" id="PS50042">
    <property type="entry name" value="CNMP_BINDING_3"/>
    <property type="match status" value="1"/>
</dbReference>
<keyword evidence="1" id="KW-0805">Transcription regulation</keyword>
<keyword evidence="2" id="KW-0238">DNA-binding</keyword>
<name>K0JVM1_SACES</name>
<feature type="domain" description="HTH crp-type" evidence="5">
    <location>
        <begin position="143"/>
        <end position="218"/>
    </location>
</feature>
<dbReference type="GO" id="GO:0005829">
    <property type="term" value="C:cytosol"/>
    <property type="evidence" value="ECO:0007669"/>
    <property type="project" value="TreeGrafter"/>
</dbReference>
<sequence>MESERPDRGLLGRLSEVTASALLALGDPVAWGPGDTVFREGAEDGHAALLLTGAVTVWATGVEGGPTLLAVRSAGDLVGEMAALDGKPRSATVTACGAVTARLIPQHQLLDLLDRHRGVLAELARASVDHLRWSNDLRRAMPHQASTRIARVLVHLVTRHGRRTADGGWTLDLPLTNIELASIAGMKPRTAEKAFSDLRDCGAVRASARRIVLVPDLARLRTIAAGHQQAPDDDGE</sequence>
<reference evidence="6 7" key="1">
    <citation type="journal article" date="2012" name="BMC Genomics">
        <title>Complete genome sequence of Saccharothrix espanaensis DSM 44229T and comparison to the other completely sequenced Pseudonocardiaceae.</title>
        <authorList>
            <person name="Strobel T."/>
            <person name="Al-Dilaimi A."/>
            <person name="Blom J."/>
            <person name="Gessner A."/>
            <person name="Kalinowski J."/>
            <person name="Luzhetska M."/>
            <person name="Puhler A."/>
            <person name="Szczepanowski R."/>
            <person name="Bechthold A."/>
            <person name="Ruckert C."/>
        </authorList>
    </citation>
    <scope>NUCLEOTIDE SEQUENCE [LARGE SCALE GENOMIC DNA]</scope>
    <source>
        <strain evidence="7">ATCC 51144 / DSM 44229 / JCM 9112 / NBRC 15066 / NRRL 15764</strain>
    </source>
</reference>
<keyword evidence="3" id="KW-0804">Transcription</keyword>
<dbReference type="PROSITE" id="PS51063">
    <property type="entry name" value="HTH_CRP_2"/>
    <property type="match status" value="1"/>
</dbReference>
<dbReference type="SMART" id="SM00100">
    <property type="entry name" value="cNMP"/>
    <property type="match status" value="1"/>
</dbReference>
<dbReference type="PANTHER" id="PTHR24567">
    <property type="entry name" value="CRP FAMILY TRANSCRIPTIONAL REGULATORY PROTEIN"/>
    <property type="match status" value="1"/>
</dbReference>
<organism evidence="6 7">
    <name type="scientific">Saccharothrix espanaensis (strain ATCC 51144 / DSM 44229 / JCM 9112 / NBRC 15066 / NRRL 15764)</name>
    <dbReference type="NCBI Taxonomy" id="1179773"/>
    <lineage>
        <taxon>Bacteria</taxon>
        <taxon>Bacillati</taxon>
        <taxon>Actinomycetota</taxon>
        <taxon>Actinomycetes</taxon>
        <taxon>Pseudonocardiales</taxon>
        <taxon>Pseudonocardiaceae</taxon>
        <taxon>Saccharothrix</taxon>
    </lineage>
</organism>
<dbReference type="InterPro" id="IPR036388">
    <property type="entry name" value="WH-like_DNA-bd_sf"/>
</dbReference>
<dbReference type="InterPro" id="IPR050397">
    <property type="entry name" value="Env_Response_Regulators"/>
</dbReference>
<dbReference type="eggNOG" id="COG0664">
    <property type="taxonomic scope" value="Bacteria"/>
</dbReference>
<dbReference type="AlphaFoldDB" id="K0JVM1"/>
<dbReference type="InterPro" id="IPR036390">
    <property type="entry name" value="WH_DNA-bd_sf"/>
</dbReference>
<dbReference type="InterPro" id="IPR012318">
    <property type="entry name" value="HTH_CRP"/>
</dbReference>
<dbReference type="SUPFAM" id="SSF46785">
    <property type="entry name" value="Winged helix' DNA-binding domain"/>
    <property type="match status" value="1"/>
</dbReference>
<dbReference type="Pfam" id="PF13545">
    <property type="entry name" value="HTH_Crp_2"/>
    <property type="match status" value="1"/>
</dbReference>
<dbReference type="SUPFAM" id="SSF51206">
    <property type="entry name" value="cAMP-binding domain-like"/>
    <property type="match status" value="1"/>
</dbReference>
<dbReference type="HOGENOM" id="CLU_075053_3_0_11"/>
<evidence type="ECO:0000259" key="5">
    <source>
        <dbReference type="PROSITE" id="PS51063"/>
    </source>
</evidence>
<gene>
    <name evidence="6" type="ordered locus">BN6_46300</name>
</gene>
<evidence type="ECO:0000313" key="7">
    <source>
        <dbReference type="Proteomes" id="UP000006281"/>
    </source>
</evidence>
<evidence type="ECO:0000259" key="4">
    <source>
        <dbReference type="PROSITE" id="PS50042"/>
    </source>
</evidence>
<keyword evidence="7" id="KW-1185">Reference proteome</keyword>
<proteinExistence type="predicted"/>
<dbReference type="PATRIC" id="fig|1179773.3.peg.4641"/>
<dbReference type="Pfam" id="PF00027">
    <property type="entry name" value="cNMP_binding"/>
    <property type="match status" value="1"/>
</dbReference>
<accession>K0JVM1</accession>
<evidence type="ECO:0000256" key="3">
    <source>
        <dbReference type="ARBA" id="ARBA00023163"/>
    </source>
</evidence>
<evidence type="ECO:0008006" key="8">
    <source>
        <dbReference type="Google" id="ProtNLM"/>
    </source>
</evidence>
<dbReference type="InterPro" id="IPR014710">
    <property type="entry name" value="RmlC-like_jellyroll"/>
</dbReference>
<feature type="domain" description="Cyclic nucleotide-binding" evidence="4">
    <location>
        <begin position="10"/>
        <end position="113"/>
    </location>
</feature>
<dbReference type="GO" id="GO:0003700">
    <property type="term" value="F:DNA-binding transcription factor activity"/>
    <property type="evidence" value="ECO:0007669"/>
    <property type="project" value="TreeGrafter"/>
</dbReference>
<dbReference type="Proteomes" id="UP000006281">
    <property type="component" value="Chromosome"/>
</dbReference>
<evidence type="ECO:0000256" key="1">
    <source>
        <dbReference type="ARBA" id="ARBA00023015"/>
    </source>
</evidence>
<dbReference type="STRING" id="1179773.BN6_46300"/>
<dbReference type="EMBL" id="HE804045">
    <property type="protein sequence ID" value="CCH31910.1"/>
    <property type="molecule type" value="Genomic_DNA"/>
</dbReference>
<protein>
    <recommendedName>
        <fullName evidence="8">Transcriptional regulator, Crp/Fnr family</fullName>
    </recommendedName>
</protein>